<keyword evidence="4" id="KW-0843">Virulence</keyword>
<dbReference type="InterPro" id="IPR028994">
    <property type="entry name" value="Integrin_alpha_N"/>
</dbReference>
<evidence type="ECO:0000256" key="3">
    <source>
        <dbReference type="ARBA" id="ARBA00022729"/>
    </source>
</evidence>
<keyword evidence="3" id="KW-0732">Signal</keyword>
<dbReference type="RefSeq" id="WP_258855609.1">
    <property type="nucleotide sequence ID" value="NZ_JANUGV010000001.1"/>
</dbReference>
<sequence length="820" mass="88333">MSTNMHSDFPLSGRALPQGVFNVDASGQATYRLVLPTPASLTGMRPGLELVYSHRQPNGALGVGWSIGGLSSITRTKATYAVDGFNGSVNYDARDRLALDGQRLISVDGDYGQPGTLYHTQMHEWKQIRAGGTVEDGFITVMMDGEIWTYGASADSRIKAHGGAQVRVWALHSVEDLHGNRVEYHYTTTPVEGAADCGQYYLDRISYRASDEAAPGSIITFTYEERPDPITAFAAGCGVATLYRLAQINTWLDASTLVHSYDLDYGCSAATRQSRLCSVTERSSSDGARRFEQLITIDWQDTPAPGFDAAALVTLGRHAQTTGFLPMDVSGNGCTDLVQLWIDGRGRLNATTWLADGNGAYDCGAICPLGVFPNEHRILAADLDGDGRADLLVAYRDPHNGNLVLASFASNGASFDALAVHDTGDAWSEHHLGFFVMDVNGDGRLDLVEAYGHADPRRGQLLYFRSYLSLPGAAGTAVFSQALVSATDDPAQPARQLALWPMDVNGDGMVDLVRAWADEQGRTHLTAYLSVSSAVDRVHFTARRDTVLATIDLASHLAFLPLDVNGDGMMDLVQAWQEQTEDGPLLHLRTFFADGAGGFVAGPDSSFHGQGFAPGQFHPIGFTGGGQTQLLNAWRAGDGELMFTVYAASATGLFRRHSENGAGMMGDAGLVLVGDVNGDGKGDLVRIAPDGDGVPVVHTYLSRGPYPDLVSRVSDQLGGVTDIDYAPLSDPGVYRVQQPHSYPESAARRYPNALSPAQFPVEAVLGQAVYVVAQYTQRSGTEPHNRTHTQQFSFTYSDARVDDLLDRGWLGFAEMTMLIP</sequence>
<dbReference type="Pfam" id="PF13517">
    <property type="entry name" value="FG-GAP_3"/>
    <property type="match status" value="1"/>
</dbReference>
<dbReference type="Gene3D" id="2.130.10.130">
    <property type="entry name" value="Integrin alpha, N-terminal"/>
    <property type="match status" value="1"/>
</dbReference>
<gene>
    <name evidence="5" type="ORF">NX773_07110</name>
</gene>
<dbReference type="InterPro" id="IPR013517">
    <property type="entry name" value="FG-GAP"/>
</dbReference>
<evidence type="ECO:0000256" key="4">
    <source>
        <dbReference type="ARBA" id="ARBA00023026"/>
    </source>
</evidence>
<reference evidence="5 6" key="1">
    <citation type="submission" date="2022-08" db="EMBL/GenBank/DDBJ databases">
        <title>Reclassification of Massilia species as members of the genera Telluria, Duganella, Pseudoduganella, Mokoshia gen. nov. and Zemynaea gen. nov. using orthogonal and non-orthogonal genome-based approaches.</title>
        <authorList>
            <person name="Bowman J.P."/>
        </authorList>
    </citation>
    <scope>NUCLEOTIDE SEQUENCE [LARGE SCALE GENOMIC DNA]</scope>
    <source>
        <strain evidence="5 6">JCM 31607</strain>
    </source>
</reference>
<keyword evidence="2" id="KW-0964">Secreted</keyword>
<protein>
    <submittedName>
        <fullName evidence="5">FG-GAP-like repeat-containing protein</fullName>
    </submittedName>
</protein>
<keyword evidence="6" id="KW-1185">Reference proteome</keyword>
<evidence type="ECO:0000256" key="2">
    <source>
        <dbReference type="ARBA" id="ARBA00022525"/>
    </source>
</evidence>
<dbReference type="InterPro" id="IPR003284">
    <property type="entry name" value="Sal_SpvB"/>
</dbReference>
<organism evidence="5 6">
    <name type="scientific">Massilia solisilvae</name>
    <dbReference type="NCBI Taxonomy" id="1811225"/>
    <lineage>
        <taxon>Bacteria</taxon>
        <taxon>Pseudomonadati</taxon>
        <taxon>Pseudomonadota</taxon>
        <taxon>Betaproteobacteria</taxon>
        <taxon>Burkholderiales</taxon>
        <taxon>Oxalobacteraceae</taxon>
        <taxon>Telluria group</taxon>
        <taxon>Massilia</taxon>
    </lineage>
</organism>
<proteinExistence type="predicted"/>
<accession>A0ABT2BHE6</accession>
<evidence type="ECO:0000313" key="6">
    <source>
        <dbReference type="Proteomes" id="UP001205861"/>
    </source>
</evidence>
<evidence type="ECO:0000256" key="1">
    <source>
        <dbReference type="ARBA" id="ARBA00004613"/>
    </source>
</evidence>
<evidence type="ECO:0000313" key="5">
    <source>
        <dbReference type="EMBL" id="MCS0607929.1"/>
    </source>
</evidence>
<dbReference type="SUPFAM" id="SSF69318">
    <property type="entry name" value="Integrin alpha N-terminal domain"/>
    <property type="match status" value="1"/>
</dbReference>
<dbReference type="EMBL" id="JANUGV010000001">
    <property type="protein sequence ID" value="MCS0607929.1"/>
    <property type="molecule type" value="Genomic_DNA"/>
</dbReference>
<comment type="caution">
    <text evidence="5">The sequence shown here is derived from an EMBL/GenBank/DDBJ whole genome shotgun (WGS) entry which is preliminary data.</text>
</comment>
<comment type="subcellular location">
    <subcellularLocation>
        <location evidence="1">Secreted</location>
    </subcellularLocation>
</comment>
<dbReference type="Pfam" id="PF03534">
    <property type="entry name" value="SpvB"/>
    <property type="match status" value="1"/>
</dbReference>
<dbReference type="Proteomes" id="UP001205861">
    <property type="component" value="Unassembled WGS sequence"/>
</dbReference>
<name>A0ABT2BHE6_9BURK</name>
<dbReference type="PANTHER" id="PTHR46580">
    <property type="entry name" value="SENSOR KINASE-RELATED"/>
    <property type="match status" value="1"/>
</dbReference>